<dbReference type="SUPFAM" id="SSF56059">
    <property type="entry name" value="Glutathione synthetase ATP-binding domain-like"/>
    <property type="match status" value="1"/>
</dbReference>
<gene>
    <name evidence="1" type="ORF">EJ08DRAFT_669895</name>
</gene>
<proteinExistence type="predicted"/>
<dbReference type="OrthoDB" id="186626at2759"/>
<sequence length="428" mass="48397">MTKGLFLARTMYLGGCEVYGAEFKEPGNLVCGRFSRALRKFIPLKNPLVEGTEAYVSQVLEIIRTERIQLWISCSGVATASQDAQLARAIEKSTKCKTLQFDEDVITTLDDKLEFMQKTSQLKLANMQWYPLQHESDISGALNFINDSHSNFRRIRFMVKSANMDDSTRGSLPLLDSTDILAAEQLLKSLDYTGGRKWILQEFVDSGEEYCTFAVVIQGRVRAFTACASASVLMHYHQLDSKSILYGAMLKFTQDYANGLGRNATGHLSFDFLIRHISADGGFGGQLVPIECNPRCHTAVVLFEGMESALSEIYQEVIEGISETEILEAACEKETGFYWMAHDVVLGVSSFCSLLLSQDQLARSTALRQTLDCIYHLLSWRDPTFLWWDPLPWFVLNHLYWPWKLALASWAGMKWKQLNVSTTKMFKA</sequence>
<accession>A0A9P4NTU6</accession>
<dbReference type="EMBL" id="MU007031">
    <property type="protein sequence ID" value="KAF2431507.1"/>
    <property type="molecule type" value="Genomic_DNA"/>
</dbReference>
<dbReference type="AlphaFoldDB" id="A0A9P4NTU6"/>
<evidence type="ECO:0008006" key="3">
    <source>
        <dbReference type="Google" id="ProtNLM"/>
    </source>
</evidence>
<comment type="caution">
    <text evidence="1">The sequence shown here is derived from an EMBL/GenBank/DDBJ whole genome shotgun (WGS) entry which is preliminary data.</text>
</comment>
<name>A0A9P4NTU6_9PEZI</name>
<evidence type="ECO:0000313" key="2">
    <source>
        <dbReference type="Proteomes" id="UP000800235"/>
    </source>
</evidence>
<reference evidence="1" key="1">
    <citation type="journal article" date="2020" name="Stud. Mycol.">
        <title>101 Dothideomycetes genomes: a test case for predicting lifestyles and emergence of pathogens.</title>
        <authorList>
            <person name="Haridas S."/>
            <person name="Albert R."/>
            <person name="Binder M."/>
            <person name="Bloem J."/>
            <person name="Labutti K."/>
            <person name="Salamov A."/>
            <person name="Andreopoulos B."/>
            <person name="Baker S."/>
            <person name="Barry K."/>
            <person name="Bills G."/>
            <person name="Bluhm B."/>
            <person name="Cannon C."/>
            <person name="Castanera R."/>
            <person name="Culley D."/>
            <person name="Daum C."/>
            <person name="Ezra D."/>
            <person name="Gonzalez J."/>
            <person name="Henrissat B."/>
            <person name="Kuo A."/>
            <person name="Liang C."/>
            <person name="Lipzen A."/>
            <person name="Lutzoni F."/>
            <person name="Magnuson J."/>
            <person name="Mondo S."/>
            <person name="Nolan M."/>
            <person name="Ohm R."/>
            <person name="Pangilinan J."/>
            <person name="Park H.-J."/>
            <person name="Ramirez L."/>
            <person name="Alfaro M."/>
            <person name="Sun H."/>
            <person name="Tritt A."/>
            <person name="Yoshinaga Y."/>
            <person name="Zwiers L.-H."/>
            <person name="Turgeon B."/>
            <person name="Goodwin S."/>
            <person name="Spatafora J."/>
            <person name="Crous P."/>
            <person name="Grigoriev I."/>
        </authorList>
    </citation>
    <scope>NUCLEOTIDE SEQUENCE</scope>
    <source>
        <strain evidence="1">CBS 130266</strain>
    </source>
</reference>
<evidence type="ECO:0000313" key="1">
    <source>
        <dbReference type="EMBL" id="KAF2431507.1"/>
    </source>
</evidence>
<keyword evidence="2" id="KW-1185">Reference proteome</keyword>
<organism evidence="1 2">
    <name type="scientific">Tothia fuscella</name>
    <dbReference type="NCBI Taxonomy" id="1048955"/>
    <lineage>
        <taxon>Eukaryota</taxon>
        <taxon>Fungi</taxon>
        <taxon>Dikarya</taxon>
        <taxon>Ascomycota</taxon>
        <taxon>Pezizomycotina</taxon>
        <taxon>Dothideomycetes</taxon>
        <taxon>Pleosporomycetidae</taxon>
        <taxon>Venturiales</taxon>
        <taxon>Cylindrosympodiaceae</taxon>
        <taxon>Tothia</taxon>
    </lineage>
</organism>
<dbReference type="Proteomes" id="UP000800235">
    <property type="component" value="Unassembled WGS sequence"/>
</dbReference>
<protein>
    <recommendedName>
        <fullName evidence="3">ATP-grasp domain-containing protein</fullName>
    </recommendedName>
</protein>